<dbReference type="EMBL" id="AZMM01000186">
    <property type="protein sequence ID" value="ETJ45835.1"/>
    <property type="molecule type" value="Genomic_DNA"/>
</dbReference>
<dbReference type="PROSITE" id="PS51257">
    <property type="entry name" value="PROKAR_LIPOPROTEIN"/>
    <property type="match status" value="1"/>
</dbReference>
<dbReference type="AlphaFoldDB" id="W1YVT5"/>
<organism evidence="1">
    <name type="scientific">human gut metagenome</name>
    <dbReference type="NCBI Taxonomy" id="408170"/>
    <lineage>
        <taxon>unclassified sequences</taxon>
        <taxon>metagenomes</taxon>
        <taxon>organismal metagenomes</taxon>
    </lineage>
</organism>
<feature type="non-terminal residue" evidence="1">
    <location>
        <position position="36"/>
    </location>
</feature>
<gene>
    <name evidence="1" type="ORF">Q604_UNBC00186G0001</name>
</gene>
<dbReference type="InterPro" id="IPR006311">
    <property type="entry name" value="TAT_signal"/>
</dbReference>
<accession>W1YVT5</accession>
<comment type="caution">
    <text evidence="1">The sequence shown here is derived from an EMBL/GenBank/DDBJ whole genome shotgun (WGS) entry which is preliminary data.</text>
</comment>
<evidence type="ECO:0000313" key="1">
    <source>
        <dbReference type="EMBL" id="ETJ45835.1"/>
    </source>
</evidence>
<reference evidence="1" key="1">
    <citation type="submission" date="2013-12" db="EMBL/GenBank/DDBJ databases">
        <title>A Varibaculum cambriense genome reconstructed from a premature infant gut community with otherwise low bacterial novelty that shifts toward anaerobic metabolism during the third week of life.</title>
        <authorList>
            <person name="Brown C.T."/>
            <person name="Sharon I."/>
            <person name="Thomas B.C."/>
            <person name="Castelle C.J."/>
            <person name="Morowitz M.J."/>
            <person name="Banfield J.F."/>
        </authorList>
    </citation>
    <scope>NUCLEOTIDE SEQUENCE</scope>
</reference>
<sequence>MTTHRPLMMSRRTLLTAAGVTALGATLAACGAGSSS</sequence>
<proteinExistence type="predicted"/>
<name>W1YVT5_9ZZZZ</name>
<protein>
    <submittedName>
        <fullName evidence="1">Uncharacterized protein</fullName>
    </submittedName>
</protein>
<dbReference type="PROSITE" id="PS51318">
    <property type="entry name" value="TAT"/>
    <property type="match status" value="1"/>
</dbReference>